<dbReference type="SMART" id="SM00717">
    <property type="entry name" value="SANT"/>
    <property type="match status" value="2"/>
</dbReference>
<dbReference type="Gene3D" id="1.10.10.60">
    <property type="entry name" value="Homeodomain-like"/>
    <property type="match status" value="2"/>
</dbReference>
<dbReference type="PANTHER" id="PTHR47999">
    <property type="entry name" value="TRANSCRIPTION FACTOR MYB8-RELATED-RELATED"/>
    <property type="match status" value="1"/>
</dbReference>
<evidence type="ECO:0000256" key="3">
    <source>
        <dbReference type="ARBA" id="ARBA00023015"/>
    </source>
</evidence>
<keyword evidence="4" id="KW-0238">DNA-binding</keyword>
<gene>
    <name evidence="10" type="ORF">T459_02819</name>
</gene>
<dbReference type="PROSITE" id="PS51294">
    <property type="entry name" value="HTH_MYB"/>
    <property type="match status" value="2"/>
</dbReference>
<comment type="caution">
    <text evidence="10">The sequence shown here is derived from an EMBL/GenBank/DDBJ whole genome shotgun (WGS) entry which is preliminary data.</text>
</comment>
<dbReference type="Proteomes" id="UP000222542">
    <property type="component" value="Unassembled WGS sequence"/>
</dbReference>
<protein>
    <submittedName>
        <fullName evidence="10">Transcription repressor MYB6</fullName>
    </submittedName>
</protein>
<evidence type="ECO:0000256" key="1">
    <source>
        <dbReference type="ARBA" id="ARBA00004123"/>
    </source>
</evidence>
<feature type="domain" description="HTH myb-type" evidence="9">
    <location>
        <begin position="9"/>
        <end position="61"/>
    </location>
</feature>
<name>A0A1U8FNE4_CAPAN</name>
<keyword evidence="3" id="KW-0805">Transcription regulation</keyword>
<feature type="domain" description="Myb-like" evidence="8">
    <location>
        <begin position="62"/>
        <end position="112"/>
    </location>
</feature>
<dbReference type="PANTHER" id="PTHR47999:SF111">
    <property type="entry name" value="TRANSCRIPTION FACTOR MYB11-RELATED"/>
    <property type="match status" value="1"/>
</dbReference>
<keyword evidence="5" id="KW-0804">Transcription</keyword>
<feature type="domain" description="HTH myb-type" evidence="9">
    <location>
        <begin position="62"/>
        <end position="116"/>
    </location>
</feature>
<keyword evidence="11" id="KW-1185">Reference proteome</keyword>
<accession>A0A1U8FNE4</accession>
<dbReference type="EMBL" id="AYRZ02000001">
    <property type="protein sequence ID" value="PHT94937.1"/>
    <property type="molecule type" value="Genomic_DNA"/>
</dbReference>
<keyword evidence="2" id="KW-0677">Repeat</keyword>
<evidence type="ECO:0000313" key="10">
    <source>
        <dbReference type="EMBL" id="PHT94937.1"/>
    </source>
</evidence>
<organism evidence="10 11">
    <name type="scientific">Capsicum annuum</name>
    <name type="common">Capsicum pepper</name>
    <dbReference type="NCBI Taxonomy" id="4072"/>
    <lineage>
        <taxon>Eukaryota</taxon>
        <taxon>Viridiplantae</taxon>
        <taxon>Streptophyta</taxon>
        <taxon>Embryophyta</taxon>
        <taxon>Tracheophyta</taxon>
        <taxon>Spermatophyta</taxon>
        <taxon>Magnoliopsida</taxon>
        <taxon>eudicotyledons</taxon>
        <taxon>Gunneridae</taxon>
        <taxon>Pentapetalae</taxon>
        <taxon>asterids</taxon>
        <taxon>lamiids</taxon>
        <taxon>Solanales</taxon>
        <taxon>Solanaceae</taxon>
        <taxon>Solanoideae</taxon>
        <taxon>Capsiceae</taxon>
        <taxon>Capsicum</taxon>
    </lineage>
</organism>
<feature type="region of interest" description="Disordered" evidence="7">
    <location>
        <begin position="143"/>
        <end position="184"/>
    </location>
</feature>
<feature type="compositionally biased region" description="Polar residues" evidence="7">
    <location>
        <begin position="175"/>
        <end position="184"/>
    </location>
</feature>
<evidence type="ECO:0000256" key="5">
    <source>
        <dbReference type="ARBA" id="ARBA00023163"/>
    </source>
</evidence>
<evidence type="ECO:0000256" key="7">
    <source>
        <dbReference type="SAM" id="MobiDB-lite"/>
    </source>
</evidence>
<dbReference type="GO" id="GO:0046148">
    <property type="term" value="P:pigment biosynthetic process"/>
    <property type="evidence" value="ECO:0007669"/>
    <property type="project" value="UniProtKB-ARBA"/>
</dbReference>
<evidence type="ECO:0000256" key="4">
    <source>
        <dbReference type="ARBA" id="ARBA00023125"/>
    </source>
</evidence>
<dbReference type="InterPro" id="IPR009057">
    <property type="entry name" value="Homeodomain-like_sf"/>
</dbReference>
<evidence type="ECO:0000259" key="9">
    <source>
        <dbReference type="PROSITE" id="PS51294"/>
    </source>
</evidence>
<feature type="compositionally biased region" description="Basic residues" evidence="7">
    <location>
        <begin position="145"/>
        <end position="160"/>
    </location>
</feature>
<evidence type="ECO:0000256" key="2">
    <source>
        <dbReference type="ARBA" id="ARBA00022737"/>
    </source>
</evidence>
<reference evidence="10 11" key="1">
    <citation type="journal article" date="2014" name="Nat. Genet.">
        <title>Genome sequence of the hot pepper provides insights into the evolution of pungency in Capsicum species.</title>
        <authorList>
            <person name="Kim S."/>
            <person name="Park M."/>
            <person name="Yeom S.I."/>
            <person name="Kim Y.M."/>
            <person name="Lee J.M."/>
            <person name="Lee H.A."/>
            <person name="Seo E."/>
            <person name="Choi J."/>
            <person name="Cheong K."/>
            <person name="Kim K.T."/>
            <person name="Jung K."/>
            <person name="Lee G.W."/>
            <person name="Oh S.K."/>
            <person name="Bae C."/>
            <person name="Kim S.B."/>
            <person name="Lee H.Y."/>
            <person name="Kim S.Y."/>
            <person name="Kim M.S."/>
            <person name="Kang B.C."/>
            <person name="Jo Y.D."/>
            <person name="Yang H.B."/>
            <person name="Jeong H.J."/>
            <person name="Kang W.H."/>
            <person name="Kwon J.K."/>
            <person name="Shin C."/>
            <person name="Lim J.Y."/>
            <person name="Park J.H."/>
            <person name="Huh J.H."/>
            <person name="Kim J.S."/>
            <person name="Kim B.D."/>
            <person name="Cohen O."/>
            <person name="Paran I."/>
            <person name="Suh M.C."/>
            <person name="Lee S.B."/>
            <person name="Kim Y.K."/>
            <person name="Shin Y."/>
            <person name="Noh S.J."/>
            <person name="Park J."/>
            <person name="Seo Y.S."/>
            <person name="Kwon S.Y."/>
            <person name="Kim H.A."/>
            <person name="Park J.M."/>
            <person name="Kim H.J."/>
            <person name="Choi S.B."/>
            <person name="Bosland P.W."/>
            <person name="Reeves G."/>
            <person name="Jo S.H."/>
            <person name="Lee B.W."/>
            <person name="Cho H.T."/>
            <person name="Choi H.S."/>
            <person name="Lee M.S."/>
            <person name="Yu Y."/>
            <person name="Do Choi Y."/>
            <person name="Park B.S."/>
            <person name="van Deynze A."/>
            <person name="Ashrafi H."/>
            <person name="Hill T."/>
            <person name="Kim W.T."/>
            <person name="Pai H.S."/>
            <person name="Ahn H.K."/>
            <person name="Yeam I."/>
            <person name="Giovannoni J.J."/>
            <person name="Rose J.K."/>
            <person name="Sorensen I."/>
            <person name="Lee S.J."/>
            <person name="Kim R.W."/>
            <person name="Choi I.Y."/>
            <person name="Choi B.S."/>
            <person name="Lim J.S."/>
            <person name="Lee Y.H."/>
            <person name="Choi D."/>
        </authorList>
    </citation>
    <scope>NUCLEOTIDE SEQUENCE [LARGE SCALE GENOMIC DNA]</scope>
    <source>
        <strain evidence="11">cv. CM334</strain>
    </source>
</reference>
<dbReference type="GO" id="GO:0000987">
    <property type="term" value="F:cis-regulatory region sequence-specific DNA binding"/>
    <property type="evidence" value="ECO:0000318"/>
    <property type="project" value="GO_Central"/>
</dbReference>
<dbReference type="FunFam" id="1.10.10.60:FF:000231">
    <property type="entry name" value="Myb transcription factor"/>
    <property type="match status" value="1"/>
</dbReference>
<evidence type="ECO:0000313" key="11">
    <source>
        <dbReference type="Proteomes" id="UP000222542"/>
    </source>
</evidence>
<dbReference type="STRING" id="4072.A0A1U8FNE4"/>
<dbReference type="Gramene" id="PHT94937">
    <property type="protein sequence ID" value="PHT94937"/>
    <property type="gene ID" value="T459_02819"/>
</dbReference>
<dbReference type="GO" id="GO:0005634">
    <property type="term" value="C:nucleus"/>
    <property type="evidence" value="ECO:0000318"/>
    <property type="project" value="GO_Central"/>
</dbReference>
<dbReference type="AlphaFoldDB" id="A0A1U8FNE4"/>
<sequence length="410" mass="45856">MGRAPCCEKVGLKRGRWTAEEDQILTNYILSNGEGSWRSLPKNAGLLRCGKSCRLRWINYLRSDLKRGNITSQEENIIIKLHATLGNRWSLIAGHLPGRTDNEIKNYWNSHLSRKVESLRIPSDEKLPQAVVDLAKKGALMPIKQSRKTSRISNMKKNKTSKNSNLAEPKEAKENSTSGPLSASAVSIPSTLNMEKEALSSTISSWLDGKNMPASDSAMDSMQEDVADVAAPNPRVGSRESHSSLSSDCDMEWLEEIMPDVVINDQDMDPNFIFSSLENGQGETPLNETGNNYCRTTHRIDERNKTVSSQEAVSSTNEKSRLLMEAADDGRLEWDWQDDHELVWPAMSWELETKQENIGSSSIPSWPLWDTGTDLLQNCMNHEAPVEIDSMHIMSENDQNPSALAAWLLS</sequence>
<dbReference type="CDD" id="cd00167">
    <property type="entry name" value="SANT"/>
    <property type="match status" value="2"/>
</dbReference>
<dbReference type="GO" id="GO:0010597">
    <property type="term" value="P:green leaf volatile biosynthetic process"/>
    <property type="evidence" value="ECO:0007669"/>
    <property type="project" value="UniProtKB-ARBA"/>
</dbReference>
<dbReference type="InterPro" id="IPR001005">
    <property type="entry name" value="SANT/Myb"/>
</dbReference>
<reference evidence="10 11" key="2">
    <citation type="journal article" date="2017" name="Genome Biol.">
        <title>New reference genome sequences of hot pepper reveal the massive evolution of plant disease-resistance genes by retroduplication.</title>
        <authorList>
            <person name="Kim S."/>
            <person name="Park J."/>
            <person name="Yeom S.I."/>
            <person name="Kim Y.M."/>
            <person name="Seo E."/>
            <person name="Kim K.T."/>
            <person name="Kim M.S."/>
            <person name="Lee J.M."/>
            <person name="Cheong K."/>
            <person name="Shin H.S."/>
            <person name="Kim S.B."/>
            <person name="Han K."/>
            <person name="Lee J."/>
            <person name="Park M."/>
            <person name="Lee H.A."/>
            <person name="Lee H.Y."/>
            <person name="Lee Y."/>
            <person name="Oh S."/>
            <person name="Lee J.H."/>
            <person name="Choi E."/>
            <person name="Choi E."/>
            <person name="Lee S.E."/>
            <person name="Jeon J."/>
            <person name="Kim H."/>
            <person name="Choi G."/>
            <person name="Song H."/>
            <person name="Lee J."/>
            <person name="Lee S.C."/>
            <person name="Kwon J.K."/>
            <person name="Lee H.Y."/>
            <person name="Koo N."/>
            <person name="Hong Y."/>
            <person name="Kim R.W."/>
            <person name="Kang W.H."/>
            <person name="Huh J.H."/>
            <person name="Kang B.C."/>
            <person name="Yang T.J."/>
            <person name="Lee Y.H."/>
            <person name="Bennetzen J.L."/>
            <person name="Choi D."/>
        </authorList>
    </citation>
    <scope>NUCLEOTIDE SEQUENCE [LARGE SCALE GENOMIC DNA]</scope>
    <source>
        <strain evidence="11">cv. CM334</strain>
    </source>
</reference>
<dbReference type="InterPro" id="IPR017930">
    <property type="entry name" value="Myb_dom"/>
</dbReference>
<evidence type="ECO:0000259" key="8">
    <source>
        <dbReference type="PROSITE" id="PS50090"/>
    </source>
</evidence>
<dbReference type="GO" id="GO:0006355">
    <property type="term" value="P:regulation of DNA-templated transcription"/>
    <property type="evidence" value="ECO:0000318"/>
    <property type="project" value="GO_Central"/>
</dbReference>
<dbReference type="PROSITE" id="PS50090">
    <property type="entry name" value="MYB_LIKE"/>
    <property type="match status" value="2"/>
</dbReference>
<dbReference type="Pfam" id="PF00249">
    <property type="entry name" value="Myb_DNA-binding"/>
    <property type="match status" value="2"/>
</dbReference>
<keyword evidence="6" id="KW-0539">Nucleus</keyword>
<evidence type="ECO:0000256" key="6">
    <source>
        <dbReference type="ARBA" id="ARBA00023242"/>
    </source>
</evidence>
<dbReference type="FunFam" id="1.10.10.60:FF:000121">
    <property type="entry name" value="Myb transcription factor"/>
    <property type="match status" value="1"/>
</dbReference>
<proteinExistence type="predicted"/>
<dbReference type="SUPFAM" id="SSF46689">
    <property type="entry name" value="Homeodomain-like"/>
    <property type="match status" value="1"/>
</dbReference>
<dbReference type="SMR" id="A0A1U8FNE4"/>
<dbReference type="InterPro" id="IPR015495">
    <property type="entry name" value="Myb_TF_plants"/>
</dbReference>
<feature type="domain" description="Myb-like" evidence="8">
    <location>
        <begin position="9"/>
        <end position="61"/>
    </location>
</feature>
<comment type="subcellular location">
    <subcellularLocation>
        <location evidence="1">Nucleus</location>
    </subcellularLocation>
</comment>
<dbReference type="OrthoDB" id="2143914at2759"/>
<dbReference type="OMA" id="CDSAMEL"/>
<dbReference type="GO" id="GO:0045893">
    <property type="term" value="P:positive regulation of DNA-templated transcription"/>
    <property type="evidence" value="ECO:0007669"/>
    <property type="project" value="UniProtKB-ARBA"/>
</dbReference>
<dbReference type="GO" id="GO:0006950">
    <property type="term" value="P:response to stress"/>
    <property type="evidence" value="ECO:0007669"/>
    <property type="project" value="UniProtKB-ARBA"/>
</dbReference>